<accession>A0A8R1ITH6</accession>
<sequence>MNRKPSSTIVPGRRYPTEAAALWAAGYREDPSYLAEVTVMSDNTMNSTCDDEERQWKRQGLSQKEIFQILEDRKLKEIRD</sequence>
<dbReference type="AlphaFoldDB" id="A0A8R1ITH6"/>
<evidence type="ECO:0000313" key="2">
    <source>
        <dbReference type="Proteomes" id="UP000005237"/>
    </source>
</evidence>
<evidence type="ECO:0000313" key="1">
    <source>
        <dbReference type="EnsemblMetazoa" id="CJA37805.1"/>
    </source>
</evidence>
<proteinExistence type="predicted"/>
<reference evidence="2" key="1">
    <citation type="submission" date="2010-08" db="EMBL/GenBank/DDBJ databases">
        <authorList>
            <consortium name="Caenorhabditis japonica Sequencing Consortium"/>
            <person name="Wilson R.K."/>
        </authorList>
    </citation>
    <scope>NUCLEOTIDE SEQUENCE [LARGE SCALE GENOMIC DNA]</scope>
    <source>
        <strain evidence="2">DF5081</strain>
    </source>
</reference>
<dbReference type="Proteomes" id="UP000005237">
    <property type="component" value="Unassembled WGS sequence"/>
</dbReference>
<protein>
    <submittedName>
        <fullName evidence="1">Uncharacterized protein</fullName>
    </submittedName>
</protein>
<name>A0A8R1ITH6_CAEJA</name>
<reference evidence="1" key="2">
    <citation type="submission" date="2022-06" db="UniProtKB">
        <authorList>
            <consortium name="EnsemblMetazoa"/>
        </authorList>
    </citation>
    <scope>IDENTIFICATION</scope>
    <source>
        <strain evidence="1">DF5081</strain>
    </source>
</reference>
<organism evidence="1 2">
    <name type="scientific">Caenorhabditis japonica</name>
    <dbReference type="NCBI Taxonomy" id="281687"/>
    <lineage>
        <taxon>Eukaryota</taxon>
        <taxon>Metazoa</taxon>
        <taxon>Ecdysozoa</taxon>
        <taxon>Nematoda</taxon>
        <taxon>Chromadorea</taxon>
        <taxon>Rhabditida</taxon>
        <taxon>Rhabditina</taxon>
        <taxon>Rhabditomorpha</taxon>
        <taxon>Rhabditoidea</taxon>
        <taxon>Rhabditidae</taxon>
        <taxon>Peloderinae</taxon>
        <taxon>Caenorhabditis</taxon>
    </lineage>
</organism>
<dbReference type="EnsemblMetazoa" id="CJA37805.1">
    <property type="protein sequence ID" value="CJA37805.1"/>
    <property type="gene ID" value="WBGene00213652"/>
</dbReference>
<keyword evidence="2" id="KW-1185">Reference proteome</keyword>